<dbReference type="PROSITE" id="PS51371">
    <property type="entry name" value="CBS"/>
    <property type="match status" value="1"/>
</dbReference>
<dbReference type="InterPro" id="IPR011992">
    <property type="entry name" value="EF-hand-dom_pair"/>
</dbReference>
<dbReference type="OrthoDB" id="72239at2759"/>
<dbReference type="PANTHER" id="PTHR13780">
    <property type="entry name" value="AMP-ACTIVATED PROTEIN KINASE, GAMMA REGULATORY SUBUNIT"/>
    <property type="match status" value="1"/>
</dbReference>
<dbReference type="AlphaFoldDB" id="A0A485LS31"/>
<accession>A0A485LS31</accession>
<proteinExistence type="predicted"/>
<dbReference type="EMBL" id="VJMH01007451">
    <property type="protein sequence ID" value="KAF0683126.1"/>
    <property type="molecule type" value="Genomic_DNA"/>
</dbReference>
<organism evidence="6 7">
    <name type="scientific">Aphanomyces stellatus</name>
    <dbReference type="NCBI Taxonomy" id="120398"/>
    <lineage>
        <taxon>Eukaryota</taxon>
        <taxon>Sar</taxon>
        <taxon>Stramenopiles</taxon>
        <taxon>Oomycota</taxon>
        <taxon>Saprolegniomycetes</taxon>
        <taxon>Saprolegniales</taxon>
        <taxon>Verrucalvaceae</taxon>
        <taxon>Aphanomyces</taxon>
    </lineage>
</organism>
<reference evidence="6 7" key="1">
    <citation type="submission" date="2019-03" db="EMBL/GenBank/DDBJ databases">
        <authorList>
            <person name="Gaulin E."/>
            <person name="Dumas B."/>
        </authorList>
    </citation>
    <scope>NUCLEOTIDE SEQUENCE [LARGE SCALE GENOMIC DNA]</scope>
    <source>
        <strain evidence="6">CBS 568.67</strain>
    </source>
</reference>
<dbReference type="Gene3D" id="3.10.580.10">
    <property type="entry name" value="CBS-domain"/>
    <property type="match status" value="1"/>
</dbReference>
<keyword evidence="7" id="KW-1185">Reference proteome</keyword>
<evidence type="ECO:0000256" key="1">
    <source>
        <dbReference type="ARBA" id="ARBA00022737"/>
    </source>
</evidence>
<name>A0A485LS31_9STRA</name>
<keyword evidence="1" id="KW-0677">Repeat</keyword>
<feature type="domain" description="CBS" evidence="4">
    <location>
        <begin position="537"/>
        <end position="596"/>
    </location>
</feature>
<sequence>MGATLSSHGLADPNLRALITEYTSHSLRTVEECWRIFVDEANSERFLSYKQFDEVFGMLMQDTEPHFQLFEQITDGKTGVNGYEVLLGVCLALRVDLKRKLHVMFRMYVSPNHENYIDSNMKLVIYRDFLNAITRMLRLSEPPSTEITNAMEVTLRGTEDTKPYVTLKEAIEYSLTHPHVCAFFESLDHLFTGLVTVDKVMNFFQNAELLDDDACFSVASTPSEAAKDPEVLWATKIRDVGHQTFCNQDVFYFPEDLQCFLALKEMQLRKQPYALVFERNRVTKTGDKVFIGLVDNETFARCLLLVLPPIEVNCKSTGSYMVNVAKVSDGELAKMEPQISDAGRKFASMTLRDVLKLTQEANDFVEDMKPKLALRMAYADDYLFNLVHRFASFDTYVPIAHSPKHPFPVVGVLTPFDVVRFMLEDLSLLNGKQYWPVAKLDCFFKPLSMHRATSSMYEAFHLLRTKHMSGILLVNDNDEGYSTFSWSEILELVESWPSKLNFVANISFPVNLPAAITPTVSLPHFSNLVFPIVHVLKNKPAVTILPSNSVAKALSMFYTHRVTRLYVMEEGKSNEIGVLRLADMMRLLLEEQKHEGPRDNQASQPQSYST</sequence>
<dbReference type="EMBL" id="CAADRA010007477">
    <property type="protein sequence ID" value="VFU01449.1"/>
    <property type="molecule type" value="Genomic_DNA"/>
</dbReference>
<dbReference type="InterPro" id="IPR050511">
    <property type="entry name" value="AMPK_gamma/SDS23_families"/>
</dbReference>
<evidence type="ECO:0000256" key="3">
    <source>
        <dbReference type="PROSITE-ProRule" id="PRU00703"/>
    </source>
</evidence>
<protein>
    <submittedName>
        <fullName evidence="6">Aste57867_24814 protein</fullName>
    </submittedName>
</protein>
<evidence type="ECO:0000259" key="4">
    <source>
        <dbReference type="PROSITE" id="PS51371"/>
    </source>
</evidence>
<dbReference type="InterPro" id="IPR000644">
    <property type="entry name" value="CBS_dom"/>
</dbReference>
<dbReference type="SMART" id="SM00116">
    <property type="entry name" value="CBS"/>
    <property type="match status" value="1"/>
</dbReference>
<keyword evidence="2 3" id="KW-0129">CBS domain</keyword>
<dbReference type="Gene3D" id="1.10.238.10">
    <property type="entry name" value="EF-hand"/>
    <property type="match status" value="1"/>
</dbReference>
<evidence type="ECO:0000313" key="6">
    <source>
        <dbReference type="EMBL" id="VFU01449.1"/>
    </source>
</evidence>
<evidence type="ECO:0000256" key="2">
    <source>
        <dbReference type="ARBA" id="ARBA00023122"/>
    </source>
</evidence>
<dbReference type="Pfam" id="PF00571">
    <property type="entry name" value="CBS"/>
    <property type="match status" value="1"/>
</dbReference>
<dbReference type="Proteomes" id="UP000332933">
    <property type="component" value="Unassembled WGS sequence"/>
</dbReference>
<evidence type="ECO:0000313" key="7">
    <source>
        <dbReference type="Proteomes" id="UP000332933"/>
    </source>
</evidence>
<dbReference type="SUPFAM" id="SSF54631">
    <property type="entry name" value="CBS-domain pair"/>
    <property type="match status" value="1"/>
</dbReference>
<reference evidence="5" key="2">
    <citation type="submission" date="2019-06" db="EMBL/GenBank/DDBJ databases">
        <title>Genomics analysis of Aphanomyces spp. identifies a new class of oomycete effector associated with host adaptation.</title>
        <authorList>
            <person name="Gaulin E."/>
        </authorList>
    </citation>
    <scope>NUCLEOTIDE SEQUENCE</scope>
    <source>
        <strain evidence="5">CBS 578.67</strain>
    </source>
</reference>
<evidence type="ECO:0000313" key="5">
    <source>
        <dbReference type="EMBL" id="KAF0683126.1"/>
    </source>
</evidence>
<dbReference type="InterPro" id="IPR046342">
    <property type="entry name" value="CBS_dom_sf"/>
</dbReference>
<dbReference type="SUPFAM" id="SSF47473">
    <property type="entry name" value="EF-hand"/>
    <property type="match status" value="1"/>
</dbReference>
<gene>
    <name evidence="6" type="primary">Aste57867_24814</name>
    <name evidence="5" type="ORF">As57867_024736</name>
    <name evidence="6" type="ORF">ASTE57867_24814</name>
</gene>